<reference evidence="2 3" key="1">
    <citation type="submission" date="2023-01" db="EMBL/GenBank/DDBJ databases">
        <title>Analysis of 21 Apiospora genomes using comparative genomics revels a genus with tremendous synthesis potential of carbohydrate active enzymes and secondary metabolites.</title>
        <authorList>
            <person name="Sorensen T."/>
        </authorList>
    </citation>
    <scope>NUCLEOTIDE SEQUENCE [LARGE SCALE GENOMIC DNA]</scope>
    <source>
        <strain evidence="2 3">CBS 135458</strain>
    </source>
</reference>
<evidence type="ECO:0000313" key="3">
    <source>
        <dbReference type="Proteomes" id="UP001480595"/>
    </source>
</evidence>
<protein>
    <recommendedName>
        <fullName evidence="1">2EXR domain-containing protein</fullName>
    </recommendedName>
</protein>
<dbReference type="EMBL" id="JAQQWL010000004">
    <property type="protein sequence ID" value="KAK8076266.1"/>
    <property type="molecule type" value="Genomic_DNA"/>
</dbReference>
<keyword evidence="3" id="KW-1185">Reference proteome</keyword>
<accession>A0ABR1W123</accession>
<dbReference type="Pfam" id="PF20150">
    <property type="entry name" value="2EXR"/>
    <property type="match status" value="1"/>
</dbReference>
<proteinExistence type="predicted"/>
<sequence length="120" mass="13744">MDPLVKFPKFPPEIRAQIWEDAICDETEERVFFVSAYTLNILPTKINISPLLSVSVEARRVTIKHYNVRIPIYRLPPLKEQPEFSFLEWIDLTKIYVGEKHWAHGVAAGVILSGIGINTP</sequence>
<dbReference type="Proteomes" id="UP001480595">
    <property type="component" value="Unassembled WGS sequence"/>
</dbReference>
<dbReference type="RefSeq" id="XP_066719225.1">
    <property type="nucleotide sequence ID" value="XM_066854947.1"/>
</dbReference>
<gene>
    <name evidence="2" type="ORF">PG994_003538</name>
</gene>
<feature type="domain" description="2EXR" evidence="1">
    <location>
        <begin position="6"/>
        <end position="72"/>
    </location>
</feature>
<evidence type="ECO:0000313" key="2">
    <source>
        <dbReference type="EMBL" id="KAK8076266.1"/>
    </source>
</evidence>
<name>A0ABR1W123_9PEZI</name>
<comment type="caution">
    <text evidence="2">The sequence shown here is derived from an EMBL/GenBank/DDBJ whole genome shotgun (WGS) entry which is preliminary data.</text>
</comment>
<organism evidence="2 3">
    <name type="scientific">Apiospora phragmitis</name>
    <dbReference type="NCBI Taxonomy" id="2905665"/>
    <lineage>
        <taxon>Eukaryota</taxon>
        <taxon>Fungi</taxon>
        <taxon>Dikarya</taxon>
        <taxon>Ascomycota</taxon>
        <taxon>Pezizomycotina</taxon>
        <taxon>Sordariomycetes</taxon>
        <taxon>Xylariomycetidae</taxon>
        <taxon>Amphisphaeriales</taxon>
        <taxon>Apiosporaceae</taxon>
        <taxon>Apiospora</taxon>
    </lineage>
</organism>
<dbReference type="GeneID" id="92088010"/>
<dbReference type="InterPro" id="IPR045518">
    <property type="entry name" value="2EXR"/>
</dbReference>
<evidence type="ECO:0000259" key="1">
    <source>
        <dbReference type="Pfam" id="PF20150"/>
    </source>
</evidence>